<sequence length="393" mass="44012">MDPPLPLLLSYFVFFSVYWLSLTQPKRSLSRQLSFLLQVCTAYPIFCSNLTTGNSVIDYTLGSFVFSFLLNAFAWSFLTDVPVPKRTSINPNTTESETRTYELSLEQAARLVISPRGIGWSHEPTLALPPRPNALVSRSHFILRQLGMALMNLLILDLVYACMWNVPCFHIGGPTIGDASYGLLGRCRNILLFAISAIASMTTAYHFISAFCLAIQISEPQNCPSFYGDFTKAYTLRGFWGRSWHQLLRPIIMPYIRFLAADIFHFPRGTKCYEVTMLYAGFLLTGVMHQVGDLMMHRNISAGGSIVFFPLQAFGITLESIVIGCLPKATPGWVRTAVGYVWVLSWFTWCAPIYVDPLLQGGLLDNGPRFSLTSGLLKGEWVPQPATYSTKIF</sequence>
<evidence type="ECO:0000256" key="6">
    <source>
        <dbReference type="ARBA" id="ARBA00022989"/>
    </source>
</evidence>
<comment type="similarity">
    <text evidence="3">Belongs to the wax synthase family.</text>
</comment>
<name>A0A9P7S6S7_9AGAR</name>
<feature type="transmembrane region" description="Helical" evidence="8">
    <location>
        <begin position="6"/>
        <end position="23"/>
    </location>
</feature>
<dbReference type="RefSeq" id="XP_043011688.1">
    <property type="nucleotide sequence ID" value="XM_043150599.1"/>
</dbReference>
<dbReference type="GO" id="GO:0016020">
    <property type="term" value="C:membrane"/>
    <property type="evidence" value="ECO:0007669"/>
    <property type="project" value="UniProtKB-SubCell"/>
</dbReference>
<evidence type="ECO:0000256" key="8">
    <source>
        <dbReference type="SAM" id="Phobius"/>
    </source>
</evidence>
<keyword evidence="7 8" id="KW-0472">Membrane</keyword>
<evidence type="ECO:0000256" key="2">
    <source>
        <dbReference type="ARBA" id="ARBA00005179"/>
    </source>
</evidence>
<organism evidence="10 11">
    <name type="scientific">Marasmius oreades</name>
    <name type="common">fairy-ring Marasmius</name>
    <dbReference type="NCBI Taxonomy" id="181124"/>
    <lineage>
        <taxon>Eukaryota</taxon>
        <taxon>Fungi</taxon>
        <taxon>Dikarya</taxon>
        <taxon>Basidiomycota</taxon>
        <taxon>Agaricomycotina</taxon>
        <taxon>Agaricomycetes</taxon>
        <taxon>Agaricomycetidae</taxon>
        <taxon>Agaricales</taxon>
        <taxon>Marasmiineae</taxon>
        <taxon>Marasmiaceae</taxon>
        <taxon>Marasmius</taxon>
    </lineage>
</organism>
<feature type="transmembrane region" description="Helical" evidence="8">
    <location>
        <begin position="272"/>
        <end position="291"/>
    </location>
</feature>
<evidence type="ECO:0000256" key="4">
    <source>
        <dbReference type="ARBA" id="ARBA00022679"/>
    </source>
</evidence>
<comment type="pathway">
    <text evidence="2">Secondary metabolite biosynthesis.</text>
</comment>
<dbReference type="KEGG" id="more:E1B28_005993"/>
<accession>A0A9P7S6S7</accession>
<keyword evidence="5 8" id="KW-0812">Transmembrane</keyword>
<comment type="caution">
    <text evidence="10">The sequence shown here is derived from an EMBL/GenBank/DDBJ whole genome shotgun (WGS) entry which is preliminary data.</text>
</comment>
<feature type="domain" description="Wax synthase" evidence="9">
    <location>
        <begin position="223"/>
        <end position="310"/>
    </location>
</feature>
<evidence type="ECO:0000256" key="3">
    <source>
        <dbReference type="ARBA" id="ARBA00007282"/>
    </source>
</evidence>
<dbReference type="PANTHER" id="PTHR31595">
    <property type="entry name" value="LONG-CHAIN-ALCOHOL O-FATTY-ACYLTRANSFERASE 3-RELATED"/>
    <property type="match status" value="1"/>
</dbReference>
<dbReference type="GeneID" id="66075069"/>
<proteinExistence type="inferred from homology"/>
<evidence type="ECO:0000256" key="1">
    <source>
        <dbReference type="ARBA" id="ARBA00004141"/>
    </source>
</evidence>
<dbReference type="PANTHER" id="PTHR31595:SF57">
    <property type="entry name" value="OS04G0481900 PROTEIN"/>
    <property type="match status" value="1"/>
</dbReference>
<keyword evidence="11" id="KW-1185">Reference proteome</keyword>
<comment type="subcellular location">
    <subcellularLocation>
        <location evidence="1">Membrane</location>
        <topology evidence="1">Multi-pass membrane protein</topology>
    </subcellularLocation>
</comment>
<feature type="transmembrane region" description="Helical" evidence="8">
    <location>
        <begin position="337"/>
        <end position="355"/>
    </location>
</feature>
<gene>
    <name evidence="10" type="ORF">E1B28_005993</name>
</gene>
<reference evidence="10" key="1">
    <citation type="journal article" date="2021" name="Genome Biol. Evol.">
        <title>The assembled and annotated genome of the fairy-ring fungus Marasmius oreades.</title>
        <authorList>
            <person name="Hiltunen M."/>
            <person name="Ament-Velasquez S.L."/>
            <person name="Johannesson H."/>
        </authorList>
    </citation>
    <scope>NUCLEOTIDE SEQUENCE</scope>
    <source>
        <strain evidence="10">03SP1</strain>
    </source>
</reference>
<dbReference type="InterPro" id="IPR032805">
    <property type="entry name" value="Wax_synthase_dom"/>
</dbReference>
<evidence type="ECO:0000313" key="11">
    <source>
        <dbReference type="Proteomes" id="UP001049176"/>
    </source>
</evidence>
<dbReference type="GO" id="GO:0006629">
    <property type="term" value="P:lipid metabolic process"/>
    <property type="evidence" value="ECO:0007669"/>
    <property type="project" value="InterPro"/>
</dbReference>
<evidence type="ECO:0000256" key="5">
    <source>
        <dbReference type="ARBA" id="ARBA00022692"/>
    </source>
</evidence>
<dbReference type="Proteomes" id="UP001049176">
    <property type="component" value="Chromosome 3"/>
</dbReference>
<dbReference type="EMBL" id="CM032183">
    <property type="protein sequence ID" value="KAG7095218.1"/>
    <property type="molecule type" value="Genomic_DNA"/>
</dbReference>
<feature type="transmembrane region" description="Helical" evidence="8">
    <location>
        <begin position="190"/>
        <end position="215"/>
    </location>
</feature>
<dbReference type="Pfam" id="PF13813">
    <property type="entry name" value="MBOAT_2"/>
    <property type="match status" value="1"/>
</dbReference>
<evidence type="ECO:0000313" key="10">
    <source>
        <dbReference type="EMBL" id="KAG7095218.1"/>
    </source>
</evidence>
<dbReference type="GO" id="GO:0008374">
    <property type="term" value="F:O-acyltransferase activity"/>
    <property type="evidence" value="ECO:0007669"/>
    <property type="project" value="InterPro"/>
</dbReference>
<dbReference type="AlphaFoldDB" id="A0A9P7S6S7"/>
<feature type="transmembrane region" description="Helical" evidence="8">
    <location>
        <begin position="303"/>
        <end position="325"/>
    </location>
</feature>
<keyword evidence="6 8" id="KW-1133">Transmembrane helix</keyword>
<feature type="transmembrane region" description="Helical" evidence="8">
    <location>
        <begin position="59"/>
        <end position="78"/>
    </location>
</feature>
<dbReference type="InterPro" id="IPR044851">
    <property type="entry name" value="Wax_synthase"/>
</dbReference>
<dbReference type="OrthoDB" id="1077582at2759"/>
<evidence type="ECO:0000256" key="7">
    <source>
        <dbReference type="ARBA" id="ARBA00023136"/>
    </source>
</evidence>
<feature type="transmembrane region" description="Helical" evidence="8">
    <location>
        <begin position="146"/>
        <end position="166"/>
    </location>
</feature>
<protein>
    <recommendedName>
        <fullName evidence="9">Wax synthase domain-containing protein</fullName>
    </recommendedName>
</protein>
<feature type="transmembrane region" description="Helical" evidence="8">
    <location>
        <begin position="35"/>
        <end position="53"/>
    </location>
</feature>
<evidence type="ECO:0000259" key="9">
    <source>
        <dbReference type="Pfam" id="PF13813"/>
    </source>
</evidence>
<keyword evidence="4" id="KW-0808">Transferase</keyword>